<dbReference type="Proteomes" id="UP001447188">
    <property type="component" value="Unassembled WGS sequence"/>
</dbReference>
<reference evidence="1 2" key="1">
    <citation type="submission" date="2024-02" db="EMBL/GenBank/DDBJ databases">
        <title>Discinaceae phylogenomics.</title>
        <authorList>
            <person name="Dirks A.C."/>
            <person name="James T.Y."/>
        </authorList>
    </citation>
    <scope>NUCLEOTIDE SEQUENCE [LARGE SCALE GENOMIC DNA]</scope>
    <source>
        <strain evidence="1 2">ACD0624</strain>
    </source>
</reference>
<evidence type="ECO:0000313" key="2">
    <source>
        <dbReference type="Proteomes" id="UP001447188"/>
    </source>
</evidence>
<proteinExistence type="predicted"/>
<sequence>MLISAESQRAKIYELKTARLQGIQITDIIASFPEDARFAALPGVLEMYLTLNEKLIDLEATPHNTPYSPTMIFLTVVTFFYYVDGPSGGGEELR</sequence>
<keyword evidence="2" id="KW-1185">Reference proteome</keyword>
<comment type="caution">
    <text evidence="1">The sequence shown here is derived from an EMBL/GenBank/DDBJ whole genome shotgun (WGS) entry which is preliminary data.</text>
</comment>
<organism evidence="1 2">
    <name type="scientific">Discina gigas</name>
    <dbReference type="NCBI Taxonomy" id="1032678"/>
    <lineage>
        <taxon>Eukaryota</taxon>
        <taxon>Fungi</taxon>
        <taxon>Dikarya</taxon>
        <taxon>Ascomycota</taxon>
        <taxon>Pezizomycotina</taxon>
        <taxon>Pezizomycetes</taxon>
        <taxon>Pezizales</taxon>
        <taxon>Discinaceae</taxon>
        <taxon>Discina</taxon>
    </lineage>
</organism>
<dbReference type="EMBL" id="JBBBZM010000019">
    <property type="protein sequence ID" value="KAL0638662.1"/>
    <property type="molecule type" value="Genomic_DNA"/>
</dbReference>
<gene>
    <name evidence="1" type="ORF">Q9L58_002240</name>
</gene>
<name>A0ABR3GRW3_9PEZI</name>
<feature type="non-terminal residue" evidence="1">
    <location>
        <position position="94"/>
    </location>
</feature>
<protein>
    <recommendedName>
        <fullName evidence="3">MutS-like protein</fullName>
    </recommendedName>
</protein>
<evidence type="ECO:0000313" key="1">
    <source>
        <dbReference type="EMBL" id="KAL0638662.1"/>
    </source>
</evidence>
<accession>A0ABR3GRW3</accession>
<evidence type="ECO:0008006" key="3">
    <source>
        <dbReference type="Google" id="ProtNLM"/>
    </source>
</evidence>